<evidence type="ECO:0000256" key="2">
    <source>
        <dbReference type="ARBA" id="ARBA00022737"/>
    </source>
</evidence>
<evidence type="ECO:0000313" key="6">
    <source>
        <dbReference type="EMBL" id="KAK9808647.1"/>
    </source>
</evidence>
<reference evidence="6 7" key="1">
    <citation type="journal article" date="2024" name="Nat. Commun.">
        <title>Phylogenomics reveals the evolutionary origins of lichenization in chlorophyte algae.</title>
        <authorList>
            <person name="Puginier C."/>
            <person name="Libourel C."/>
            <person name="Otte J."/>
            <person name="Skaloud P."/>
            <person name="Haon M."/>
            <person name="Grisel S."/>
            <person name="Petersen M."/>
            <person name="Berrin J.G."/>
            <person name="Delaux P.M."/>
            <person name="Dal Grande F."/>
            <person name="Keller J."/>
        </authorList>
    </citation>
    <scope>NUCLEOTIDE SEQUENCE [LARGE SCALE GENOMIC DNA]</scope>
    <source>
        <strain evidence="6 7">SAG 2043</strain>
    </source>
</reference>
<keyword evidence="7" id="KW-1185">Reference proteome</keyword>
<organism evidence="6 7">
    <name type="scientific">[Myrmecia] bisecta</name>
    <dbReference type="NCBI Taxonomy" id="41462"/>
    <lineage>
        <taxon>Eukaryota</taxon>
        <taxon>Viridiplantae</taxon>
        <taxon>Chlorophyta</taxon>
        <taxon>core chlorophytes</taxon>
        <taxon>Trebouxiophyceae</taxon>
        <taxon>Trebouxiales</taxon>
        <taxon>Trebouxiaceae</taxon>
        <taxon>Myrmecia</taxon>
    </lineage>
</organism>
<keyword evidence="3" id="KW-0106">Calcium</keyword>
<sequence length="350" mass="38906">MPIATTPFTEPEWKMPGYTGYIQGLGETFGKTPVIAQQQTKDPVPCSFLHTRKTAAPVTTPIRDPCNFPDTYKPAAEPANLWPSLQSTGKQESAKPPSSHLALGDGRINPFVSSYKSDYGAPFAAGARIRSPLRNKILKDVADLHEVYRSAFQRVGEKRLSHMLVHMKERLAGKIGNANDNAFKLRRLFKMYDTSGSGYIEIEDFRVMTESFGMQLDDDSLLALFSRFDPEATGVLEYMGLMKGLLDSDYYALYLGAVDNTQTTKDAADMDIMAADLNKRFTAVATKLKQVFVSFDESQSGYLDERSLMAACAACNILLSEREQAYVLSVMDPNATNRVSYDDFMTTFCC</sequence>
<dbReference type="InterPro" id="IPR011992">
    <property type="entry name" value="EF-hand-dom_pair"/>
</dbReference>
<evidence type="ECO:0000256" key="3">
    <source>
        <dbReference type="ARBA" id="ARBA00022837"/>
    </source>
</evidence>
<dbReference type="Gene3D" id="1.10.238.10">
    <property type="entry name" value="EF-hand"/>
    <property type="match status" value="2"/>
</dbReference>
<dbReference type="Pfam" id="PF13499">
    <property type="entry name" value="EF-hand_7"/>
    <property type="match status" value="2"/>
</dbReference>
<comment type="caution">
    <text evidence="6">The sequence shown here is derived from an EMBL/GenBank/DDBJ whole genome shotgun (WGS) entry which is preliminary data.</text>
</comment>
<dbReference type="InterPro" id="IPR018247">
    <property type="entry name" value="EF_Hand_1_Ca_BS"/>
</dbReference>
<dbReference type="CDD" id="cd00051">
    <property type="entry name" value="EFh"/>
    <property type="match status" value="1"/>
</dbReference>
<dbReference type="AlphaFoldDB" id="A0AAW1PKV8"/>
<protein>
    <recommendedName>
        <fullName evidence="5">EF-hand domain-containing protein</fullName>
    </recommendedName>
</protein>
<dbReference type="EMBL" id="JALJOR010000011">
    <property type="protein sequence ID" value="KAK9808647.1"/>
    <property type="molecule type" value="Genomic_DNA"/>
</dbReference>
<keyword evidence="1" id="KW-0479">Metal-binding</keyword>
<evidence type="ECO:0000313" key="7">
    <source>
        <dbReference type="Proteomes" id="UP001489004"/>
    </source>
</evidence>
<evidence type="ECO:0000256" key="4">
    <source>
        <dbReference type="SAM" id="MobiDB-lite"/>
    </source>
</evidence>
<dbReference type="InterPro" id="IPR002048">
    <property type="entry name" value="EF_hand_dom"/>
</dbReference>
<dbReference type="PANTHER" id="PTHR34524:SF6">
    <property type="entry name" value="CALCYPHOSINE LIKE"/>
    <property type="match status" value="1"/>
</dbReference>
<evidence type="ECO:0000256" key="1">
    <source>
        <dbReference type="ARBA" id="ARBA00022723"/>
    </source>
</evidence>
<proteinExistence type="predicted"/>
<gene>
    <name evidence="6" type="ORF">WJX72_001201</name>
</gene>
<accession>A0AAW1PKV8</accession>
<feature type="region of interest" description="Disordered" evidence="4">
    <location>
        <begin position="80"/>
        <end position="102"/>
    </location>
</feature>
<dbReference type="InterPro" id="IPR051581">
    <property type="entry name" value="Ca-bind"/>
</dbReference>
<dbReference type="SUPFAM" id="SSF47473">
    <property type="entry name" value="EF-hand"/>
    <property type="match status" value="1"/>
</dbReference>
<feature type="domain" description="EF-hand" evidence="5">
    <location>
        <begin position="180"/>
        <end position="215"/>
    </location>
</feature>
<dbReference type="PANTHER" id="PTHR34524">
    <property type="entry name" value="CALCYPHOSIN"/>
    <property type="match status" value="1"/>
</dbReference>
<name>A0AAW1PKV8_9CHLO</name>
<dbReference type="GO" id="GO:0005509">
    <property type="term" value="F:calcium ion binding"/>
    <property type="evidence" value="ECO:0007669"/>
    <property type="project" value="InterPro"/>
</dbReference>
<dbReference type="Proteomes" id="UP001489004">
    <property type="component" value="Unassembled WGS sequence"/>
</dbReference>
<dbReference type="PROSITE" id="PS50222">
    <property type="entry name" value="EF_HAND_2"/>
    <property type="match status" value="1"/>
</dbReference>
<evidence type="ECO:0000259" key="5">
    <source>
        <dbReference type="PROSITE" id="PS50222"/>
    </source>
</evidence>
<dbReference type="PROSITE" id="PS00018">
    <property type="entry name" value="EF_HAND_1"/>
    <property type="match status" value="1"/>
</dbReference>
<keyword evidence="2" id="KW-0677">Repeat</keyword>
<dbReference type="SMART" id="SM00054">
    <property type="entry name" value="EFh"/>
    <property type="match status" value="2"/>
</dbReference>